<name>A0A699KYV3_TANCI</name>
<organism evidence="2">
    <name type="scientific">Tanacetum cinerariifolium</name>
    <name type="common">Dalmatian daisy</name>
    <name type="synonym">Chrysanthemum cinerariifolium</name>
    <dbReference type="NCBI Taxonomy" id="118510"/>
    <lineage>
        <taxon>Eukaryota</taxon>
        <taxon>Viridiplantae</taxon>
        <taxon>Streptophyta</taxon>
        <taxon>Embryophyta</taxon>
        <taxon>Tracheophyta</taxon>
        <taxon>Spermatophyta</taxon>
        <taxon>Magnoliopsida</taxon>
        <taxon>eudicotyledons</taxon>
        <taxon>Gunneridae</taxon>
        <taxon>Pentapetalae</taxon>
        <taxon>asterids</taxon>
        <taxon>campanulids</taxon>
        <taxon>Asterales</taxon>
        <taxon>Asteraceae</taxon>
        <taxon>Asteroideae</taxon>
        <taxon>Anthemideae</taxon>
        <taxon>Anthemidinae</taxon>
        <taxon>Tanacetum</taxon>
    </lineage>
</organism>
<dbReference type="AlphaFoldDB" id="A0A699KYV3"/>
<feature type="transmembrane region" description="Helical" evidence="1">
    <location>
        <begin position="76"/>
        <end position="99"/>
    </location>
</feature>
<accession>A0A699KYV3</accession>
<evidence type="ECO:0000256" key="1">
    <source>
        <dbReference type="SAM" id="Phobius"/>
    </source>
</evidence>
<keyword evidence="1" id="KW-0812">Transmembrane</keyword>
<evidence type="ECO:0000313" key="2">
    <source>
        <dbReference type="EMBL" id="GFB12943.1"/>
    </source>
</evidence>
<reference evidence="2" key="1">
    <citation type="journal article" date="2019" name="Sci. Rep.">
        <title>Draft genome of Tanacetum cinerariifolium, the natural source of mosquito coil.</title>
        <authorList>
            <person name="Yamashiro T."/>
            <person name="Shiraishi A."/>
            <person name="Satake H."/>
            <person name="Nakayama K."/>
        </authorList>
    </citation>
    <scope>NUCLEOTIDE SEQUENCE</scope>
</reference>
<comment type="caution">
    <text evidence="2">The sequence shown here is derived from an EMBL/GenBank/DDBJ whole genome shotgun (WGS) entry which is preliminary data.</text>
</comment>
<sequence>MPYNSTTCIGVLWTGEEHRMFLLGSSQDQSSSGKIESHEVLKPTTIHSKSLINVDDVASKKVSITTRFSCGMSLHYTYAFLMSSLVALALLNSLVSTIAS</sequence>
<keyword evidence="1" id="KW-0472">Membrane</keyword>
<dbReference type="EMBL" id="BKCJ010558385">
    <property type="protein sequence ID" value="GFB12943.1"/>
    <property type="molecule type" value="Genomic_DNA"/>
</dbReference>
<gene>
    <name evidence="2" type="ORF">Tci_684914</name>
</gene>
<protein>
    <submittedName>
        <fullName evidence="2">Transcription factor MYBS3-like</fullName>
    </submittedName>
</protein>
<proteinExistence type="predicted"/>
<keyword evidence="1" id="KW-1133">Transmembrane helix</keyword>